<dbReference type="Proteomes" id="UP000515163">
    <property type="component" value="Unplaced"/>
</dbReference>
<dbReference type="InParanoid" id="A0A6P8HU05"/>
<dbReference type="SUPFAM" id="SSF52540">
    <property type="entry name" value="P-loop containing nucleoside triphosphate hydrolases"/>
    <property type="match status" value="1"/>
</dbReference>
<feature type="compositionally biased region" description="Basic and acidic residues" evidence="3">
    <location>
        <begin position="349"/>
        <end position="363"/>
    </location>
</feature>
<feature type="region of interest" description="Disordered" evidence="3">
    <location>
        <begin position="329"/>
        <end position="363"/>
    </location>
</feature>
<dbReference type="Gene3D" id="3.80.10.10">
    <property type="entry name" value="Ribonuclease Inhibitor"/>
    <property type="match status" value="7"/>
</dbReference>
<gene>
    <name evidence="5" type="primary">LOC116295126</name>
</gene>
<dbReference type="InterPro" id="IPR027417">
    <property type="entry name" value="P-loop_NTPase"/>
</dbReference>
<evidence type="ECO:0000313" key="4">
    <source>
        <dbReference type="Proteomes" id="UP000515163"/>
    </source>
</evidence>
<dbReference type="SMART" id="SM00369">
    <property type="entry name" value="LRR_TYP"/>
    <property type="match status" value="10"/>
</dbReference>
<dbReference type="Pfam" id="PF14580">
    <property type="entry name" value="LRR_9"/>
    <property type="match status" value="2"/>
</dbReference>
<dbReference type="SMART" id="SM00364">
    <property type="entry name" value="LRR_BAC"/>
    <property type="match status" value="5"/>
</dbReference>
<feature type="compositionally biased region" description="Basic and acidic residues" evidence="3">
    <location>
        <begin position="329"/>
        <end position="340"/>
    </location>
</feature>
<dbReference type="OrthoDB" id="1517790at2759"/>
<dbReference type="SMART" id="SM00365">
    <property type="entry name" value="LRR_SD22"/>
    <property type="match status" value="16"/>
</dbReference>
<dbReference type="Pfam" id="PF08477">
    <property type="entry name" value="Roc"/>
    <property type="match status" value="1"/>
</dbReference>
<feature type="region of interest" description="Disordered" evidence="3">
    <location>
        <begin position="1597"/>
        <end position="1654"/>
    </location>
</feature>
<evidence type="ECO:0000256" key="1">
    <source>
        <dbReference type="ARBA" id="ARBA00022614"/>
    </source>
</evidence>
<proteinExistence type="predicted"/>
<feature type="compositionally biased region" description="Polar residues" evidence="3">
    <location>
        <begin position="1666"/>
        <end position="1688"/>
    </location>
</feature>
<dbReference type="GeneID" id="116295126"/>
<dbReference type="InterPro" id="IPR001611">
    <property type="entry name" value="Leu-rich_rpt"/>
</dbReference>
<accession>A0A6P8HU05</accession>
<dbReference type="PANTHER" id="PTHR46652">
    <property type="entry name" value="LEUCINE-RICH REPEAT AND IQ DOMAIN-CONTAINING PROTEIN 1-RELATED"/>
    <property type="match status" value="1"/>
</dbReference>
<dbReference type="PROSITE" id="PS51419">
    <property type="entry name" value="RAB"/>
    <property type="match status" value="1"/>
</dbReference>
<dbReference type="PROSITE" id="PS51450">
    <property type="entry name" value="LRR"/>
    <property type="match status" value="11"/>
</dbReference>
<dbReference type="Pfam" id="PF13855">
    <property type="entry name" value="LRR_8"/>
    <property type="match status" value="2"/>
</dbReference>
<dbReference type="FunCoup" id="A0A6P8HU05">
    <property type="interactions" value="378"/>
</dbReference>
<dbReference type="SUPFAM" id="SSF52058">
    <property type="entry name" value="L domain-like"/>
    <property type="match status" value="1"/>
</dbReference>
<feature type="region of interest" description="Disordered" evidence="3">
    <location>
        <begin position="1192"/>
        <end position="1213"/>
    </location>
</feature>
<organism evidence="4 5">
    <name type="scientific">Actinia tenebrosa</name>
    <name type="common">Australian red waratah sea anemone</name>
    <dbReference type="NCBI Taxonomy" id="6105"/>
    <lineage>
        <taxon>Eukaryota</taxon>
        <taxon>Metazoa</taxon>
        <taxon>Cnidaria</taxon>
        <taxon>Anthozoa</taxon>
        <taxon>Hexacorallia</taxon>
        <taxon>Actiniaria</taxon>
        <taxon>Actiniidae</taxon>
        <taxon>Actinia</taxon>
    </lineage>
</organism>
<keyword evidence="4" id="KW-1185">Reference proteome</keyword>
<evidence type="ECO:0000256" key="2">
    <source>
        <dbReference type="ARBA" id="ARBA00022737"/>
    </source>
</evidence>
<dbReference type="InterPro" id="IPR050836">
    <property type="entry name" value="SDS22/Internalin_LRR"/>
</dbReference>
<dbReference type="SMART" id="SM00175">
    <property type="entry name" value="RAB"/>
    <property type="match status" value="1"/>
</dbReference>
<sequence>MKGLMTGSSKASDEDEETVRELVKPAKKSRSPRNTKGNNQIKELCTSNGINYEKLQKGSAKAVKKLEMFFSGFPKICGMELFPVLQSLCLIGQEIEVLENLETLINLTELFVCECAVKKITGLEKCVNLKKLFLYDNEIPRIENLSNLTKLTTLWLNNNNITAIEGLENLTLLTNLNLASNRISAIGNSLIHNTSLETFDLSANNLGSFKDLTNLTKLKNLTSLSLKNPVYGPNPVSLLCNYSTHLLFHLPNLKRLDTYDVESKQLKELAKTTVMKKKMYYNMRIKTLQRNTADLQHKLTNEKYNLQMFANTRIRALYSCIKEIEREQEETHLAPPKELRNQSSDEEGEKEKTKEEDNPDELTKKFEIKKEALKTRIKKWDKQCQEIESSYRESWEQVQLVSDMTIQRLLVELDTGGNVRFEDGKPTDIWYKSCHDLVTSRFCAGDYLNYGVTGIKVHRITRVHNRILRARFDEVLYQTLAKSHIVEITKGRSHKKLLEYLFFMWNPDAFDEANEPVTVLEKGFRKSTEYEKAGFDGGVPLSNSVGICDQSRIQKCTAKSKEKGIANPFPFRHGQLIISKTFVGRAVSANTGETRVTKGRYPYADSVFRLRTHEASKTEIAKPVKSCDCSSRQCEWFVFDHEMVLPEYVVDFEYLTRHKSKSPYIHYIGDTVHKSTSSDSGQNENYVDVDVLNMEPKSKPRPRLIGLTEEILLSHCNVQSLEHITVLNLHGNGLNRLKHLNSIPLLKKLILSFNELTKLDDINHMSFLEHLDVSFNKVTTLEGLKGCTRLRYLDISWNKLKFIREELGIMRKHIATLVTLDTRNNPWQKPETLRTRALGRLRNLEVLDDIPVTDDEVALALRMAAASRISTFAILAHSRTDQVKPRSLSIVPTAQTILATSIQKPARPMDDDNQWMVKVTTLNLDNMRLGKISNLEKLVNLRWASFNDNDLTKIEGFEHCSMLEELSLEGNCISKFEGLVRNPKIQWLNLRNNNLVNLDTGMLERLPELKYLSIENNLITSLRGLQHLVNLQELYIGNNEIANTREIFTLKTISTLVILDLFGNPLVENTINYRLFVVYHLTTLKALDGLAVEPSEGGVAKDTFGGRMTTDFIAERLGHSNFAELRELDFPSCSLRTVDLGSGEQFLNLRSVNLEHNSLTSFGGLINLVHLKPTITKQREVRLSIMEEQEAQAELSENDKVDNGSPEDNELDEPEMKTLEAISIQDEAYFNSLKTQKSDYTFKIMCVGDYTGFGKKGGFVADYIHERPLSFYHKPTIGVDFYIHFLKWKDTVKKKEFSVKLQFWDVAEHERFLNMTGIYCRNCAGALVFWGPKSPSRLSSTLKWSQKIQEANTGDRPMVLIVENIPTSRRGKPIEWIGPGKMFESREALDRFCVKNGFLGCYNGISNMATLQLSRLPNLKALFLQGNEIAKVEGLQGLQELRELVLDRNKIKGLSEHSFINQWNLVELHMEENRIRDLNHVESLQNLQRLYVGMNRIQDFTELEKLESLSNLIELSVINNAVTRRLLHRPMLVFRMPSLLCIDGIPVSPEERTKAEIYFLEQQSMQGNSMTIESALPGIVSARQSQAPLRVTTMHLSNTERNWSGKTRQDNINSVSSNGDSRDSNKGQRRVTNQKGPSSGPVQTTNPYPSADSYSHVNIDRQLRSHSNSNVTNAQSSSRQPGGSNSISYIPHGFTYPNYPYTNDGDARTRKE</sequence>
<dbReference type="KEGG" id="aten:116295126"/>
<keyword evidence="1" id="KW-0433">Leucine-rich repeat</keyword>
<feature type="compositionally biased region" description="Polar residues" evidence="3">
    <location>
        <begin position="1630"/>
        <end position="1654"/>
    </location>
</feature>
<feature type="region of interest" description="Disordered" evidence="3">
    <location>
        <begin position="1666"/>
        <end position="1712"/>
    </location>
</feature>
<dbReference type="Gene3D" id="3.40.50.300">
    <property type="entry name" value="P-loop containing nucleotide triphosphate hydrolases"/>
    <property type="match status" value="1"/>
</dbReference>
<dbReference type="SUPFAM" id="SSF52075">
    <property type="entry name" value="Outer arm dynein light chain 1"/>
    <property type="match status" value="2"/>
</dbReference>
<dbReference type="GO" id="GO:0009966">
    <property type="term" value="P:regulation of signal transduction"/>
    <property type="evidence" value="ECO:0007669"/>
    <property type="project" value="UniProtKB-ARBA"/>
</dbReference>
<evidence type="ECO:0000256" key="3">
    <source>
        <dbReference type="SAM" id="MobiDB-lite"/>
    </source>
</evidence>
<dbReference type="InterPro" id="IPR003591">
    <property type="entry name" value="Leu-rich_rpt_typical-subtyp"/>
</dbReference>
<name>A0A6P8HU05_ACTTE</name>
<dbReference type="PANTHER" id="PTHR46652:SF3">
    <property type="entry name" value="LEUCINE-RICH REPEAT-CONTAINING PROTEIN 9"/>
    <property type="match status" value="1"/>
</dbReference>
<evidence type="ECO:0000313" key="5">
    <source>
        <dbReference type="RefSeq" id="XP_031558723.1"/>
    </source>
</evidence>
<keyword evidence="2" id="KW-0677">Repeat</keyword>
<dbReference type="Gene3D" id="3.90.228.10">
    <property type="match status" value="1"/>
</dbReference>
<feature type="compositionally biased region" description="Polar residues" evidence="3">
    <location>
        <begin position="1"/>
        <end position="10"/>
    </location>
</feature>
<dbReference type="RefSeq" id="XP_031558723.1">
    <property type="nucleotide sequence ID" value="XM_031702863.1"/>
</dbReference>
<feature type="region of interest" description="Disordered" evidence="3">
    <location>
        <begin position="1"/>
        <end position="40"/>
    </location>
</feature>
<feature type="compositionally biased region" description="Polar residues" evidence="3">
    <location>
        <begin position="1597"/>
        <end position="1619"/>
    </location>
</feature>
<dbReference type="InterPro" id="IPR032675">
    <property type="entry name" value="LRR_dom_sf"/>
</dbReference>
<reference evidence="5" key="1">
    <citation type="submission" date="2025-08" db="UniProtKB">
        <authorList>
            <consortium name="RefSeq"/>
        </authorList>
    </citation>
    <scope>IDENTIFICATION</scope>
    <source>
        <tissue evidence="5">Tentacle</tissue>
    </source>
</reference>
<protein>
    <submittedName>
        <fullName evidence="5">Leucine-rich repeat-containing protein 9-like</fullName>
    </submittedName>
</protein>